<protein>
    <submittedName>
        <fullName evidence="1">Uncharacterized protein</fullName>
    </submittedName>
</protein>
<evidence type="ECO:0000313" key="1">
    <source>
        <dbReference type="EMBL" id="KER28752.1"/>
    </source>
</evidence>
<organism evidence="1 2">
    <name type="scientific">Opisthorchis viverrini</name>
    <name type="common">Southeast Asian liver fluke</name>
    <dbReference type="NCBI Taxonomy" id="6198"/>
    <lineage>
        <taxon>Eukaryota</taxon>
        <taxon>Metazoa</taxon>
        <taxon>Spiralia</taxon>
        <taxon>Lophotrochozoa</taxon>
        <taxon>Platyhelminthes</taxon>
        <taxon>Trematoda</taxon>
        <taxon>Digenea</taxon>
        <taxon>Opisthorchiida</taxon>
        <taxon>Opisthorchiata</taxon>
        <taxon>Opisthorchiidae</taxon>
        <taxon>Opisthorchis</taxon>
    </lineage>
</organism>
<name>A0A074ZSF6_OPIVI</name>
<dbReference type="CTD" id="20318628"/>
<gene>
    <name evidence="1" type="ORF">T265_04446</name>
</gene>
<dbReference type="Proteomes" id="UP000054324">
    <property type="component" value="Unassembled WGS sequence"/>
</dbReference>
<dbReference type="KEGG" id="ovi:T265_04446"/>
<dbReference type="EMBL" id="KL596692">
    <property type="protein sequence ID" value="KER28752.1"/>
    <property type="molecule type" value="Genomic_DNA"/>
</dbReference>
<dbReference type="RefSeq" id="XP_009167459.1">
    <property type="nucleotide sequence ID" value="XM_009169195.1"/>
</dbReference>
<keyword evidence="2" id="KW-1185">Reference proteome</keyword>
<reference evidence="1 2" key="1">
    <citation type="submission" date="2013-11" db="EMBL/GenBank/DDBJ databases">
        <title>Opisthorchis viverrini - life in the bile duct.</title>
        <authorList>
            <person name="Young N.D."/>
            <person name="Nagarajan N."/>
            <person name="Lin S.J."/>
            <person name="Korhonen P.K."/>
            <person name="Jex A.R."/>
            <person name="Hall R.S."/>
            <person name="Safavi-Hemami H."/>
            <person name="Kaewkong W."/>
            <person name="Bertrand D."/>
            <person name="Gao S."/>
            <person name="Seet Q."/>
            <person name="Wongkham S."/>
            <person name="Teh B.T."/>
            <person name="Wongkham C."/>
            <person name="Intapan P.M."/>
            <person name="Maleewong W."/>
            <person name="Yang X."/>
            <person name="Hu M."/>
            <person name="Wang Z."/>
            <person name="Hofmann A."/>
            <person name="Sternberg P.W."/>
            <person name="Tan P."/>
            <person name="Wang J."/>
            <person name="Gasser R.B."/>
        </authorList>
    </citation>
    <scope>NUCLEOTIDE SEQUENCE [LARGE SCALE GENOMIC DNA]</scope>
</reference>
<proteinExistence type="predicted"/>
<accession>A0A074ZSF6</accession>
<sequence>MYICNVLLIRLLKTPQQPITGRLLFPILPPNETNKYLVDQTHRKIPLWKKLYLRLIMRKSIYKHFTLTTVVFGVRLSIPGVHSFGFERIELNLDTRWRPPHLITFILFNT</sequence>
<dbReference type="GeneID" id="20318628"/>
<evidence type="ECO:0000313" key="2">
    <source>
        <dbReference type="Proteomes" id="UP000054324"/>
    </source>
</evidence>
<dbReference type="AlphaFoldDB" id="A0A074ZSF6"/>